<reference evidence="1" key="2">
    <citation type="journal article" date="2015" name="Fish Shellfish Immunol.">
        <title>Early steps in the European eel (Anguilla anguilla)-Vibrio vulnificus interaction in the gills: Role of the RtxA13 toxin.</title>
        <authorList>
            <person name="Callol A."/>
            <person name="Pajuelo D."/>
            <person name="Ebbesson L."/>
            <person name="Teles M."/>
            <person name="MacKenzie S."/>
            <person name="Amaro C."/>
        </authorList>
    </citation>
    <scope>NUCLEOTIDE SEQUENCE</scope>
</reference>
<name>A0A0E9Q9E3_ANGAN</name>
<dbReference type="AlphaFoldDB" id="A0A0E9Q9E3"/>
<accession>A0A0E9Q9E3</accession>
<reference evidence="1" key="1">
    <citation type="submission" date="2014-11" db="EMBL/GenBank/DDBJ databases">
        <authorList>
            <person name="Amaro Gonzalez C."/>
        </authorList>
    </citation>
    <scope>NUCLEOTIDE SEQUENCE</scope>
</reference>
<sequence length="29" mass="3589">MIHYNYTHTIKMAKKTSENKYRKDTKRTT</sequence>
<proteinExistence type="predicted"/>
<organism evidence="1">
    <name type="scientific">Anguilla anguilla</name>
    <name type="common">European freshwater eel</name>
    <name type="synonym">Muraena anguilla</name>
    <dbReference type="NCBI Taxonomy" id="7936"/>
    <lineage>
        <taxon>Eukaryota</taxon>
        <taxon>Metazoa</taxon>
        <taxon>Chordata</taxon>
        <taxon>Craniata</taxon>
        <taxon>Vertebrata</taxon>
        <taxon>Euteleostomi</taxon>
        <taxon>Actinopterygii</taxon>
        <taxon>Neopterygii</taxon>
        <taxon>Teleostei</taxon>
        <taxon>Anguilliformes</taxon>
        <taxon>Anguillidae</taxon>
        <taxon>Anguilla</taxon>
    </lineage>
</organism>
<evidence type="ECO:0000313" key="1">
    <source>
        <dbReference type="EMBL" id="JAH13501.1"/>
    </source>
</evidence>
<dbReference type="EMBL" id="GBXM01095076">
    <property type="protein sequence ID" value="JAH13501.1"/>
    <property type="molecule type" value="Transcribed_RNA"/>
</dbReference>
<protein>
    <submittedName>
        <fullName evidence="1">Uncharacterized protein</fullName>
    </submittedName>
</protein>